<dbReference type="Proteomes" id="UP000092840">
    <property type="component" value="Unassembled WGS sequence"/>
</dbReference>
<dbReference type="OrthoDB" id="9802553at2"/>
<dbReference type="PANTHER" id="PTHR30033">
    <property type="entry name" value="FLAGELLAR HOOK-ASSOCIATED PROTEIN 1"/>
    <property type="match status" value="1"/>
</dbReference>
<evidence type="ECO:0000313" key="10">
    <source>
        <dbReference type="EMBL" id="SBT21405.1"/>
    </source>
</evidence>
<dbReference type="PRINTS" id="PR01005">
    <property type="entry name" value="FLGHOOKAP1"/>
</dbReference>
<protein>
    <recommendedName>
        <fullName evidence="4">Flagellar hook-associated protein 1</fullName>
    </recommendedName>
</protein>
<evidence type="ECO:0000256" key="3">
    <source>
        <dbReference type="ARBA" id="ARBA00009677"/>
    </source>
</evidence>
<sequence>MSSLYSIGLSGLQSSTARITTTGQNTANVDTEGYSRQNTATVSRSGGGVLVQNTDRIVNQYLNQQVWSDTSNHSYYESYHSMMSSFDSIVGEESVSISSYLDNAFSSLQKANSDPTDSASRAHAYSSFREMVAQYNELSGYVSNQRELASDEISTNVDSINNITEQIASLNKQIFKLESTTQNSANELRDQQEQLVKELSSFLDVKVKYDDNKLMTVNLTSGQPLVLQDGNNELALTSNPKNPDAPIGIELSFGRYEVNIPTDELGGSMGGLMAFRNEFVTTAERMLGQQALVLTDTMNQQNQLGLDSNGEYGINLFSTDPINTVNNPNNNDASANIAVRVTPGASSEITTDTYEVVMNSPTEFKVVTYDDQGRISRESGAIDISGAASGDYFTVPEFGVDIQINSPANYSSDDRFQFVPTKNAASSLRLSARSGDDFALAAPISVSRGDQNLSEASISISSITSTDPSASAFTQSGGLYNYAPQSLSFDANGDVTVYDGNAPANILAGPQTLTDYTDILEELGLAAGAGFDINLDGPPKPGDSFSIGFNADGESDNFNGLILANLQNESTVGGTRSYSAAFSSLVTEVGSLTASLKTNSSSSEVVMNQSVAARDQVSAVSLDEEAVNLIRFQQSYTASAQVLTAAQSTFSTLISALR</sequence>
<dbReference type="GO" id="GO:0044780">
    <property type="term" value="P:bacterial-type flagellum assembly"/>
    <property type="evidence" value="ECO:0007669"/>
    <property type="project" value="InterPro"/>
</dbReference>
<evidence type="ECO:0000256" key="6">
    <source>
        <dbReference type="ARBA" id="ARBA00023143"/>
    </source>
</evidence>
<evidence type="ECO:0000313" key="9">
    <source>
        <dbReference type="EMBL" id="SBT16357.1"/>
    </source>
</evidence>
<comment type="similarity">
    <text evidence="3">Belongs to the flagella basal body rod proteins family.</text>
</comment>
<dbReference type="NCBIfam" id="TIGR02492">
    <property type="entry name" value="flgK_ends"/>
    <property type="match status" value="1"/>
</dbReference>
<evidence type="ECO:0000256" key="1">
    <source>
        <dbReference type="ARBA" id="ARBA00004365"/>
    </source>
</evidence>
<evidence type="ECO:0000256" key="2">
    <source>
        <dbReference type="ARBA" id="ARBA00004613"/>
    </source>
</evidence>
<dbReference type="PANTHER" id="PTHR30033:SF1">
    <property type="entry name" value="FLAGELLAR HOOK-ASSOCIATED PROTEIN 1"/>
    <property type="match status" value="1"/>
</dbReference>
<dbReference type="Pfam" id="PF06429">
    <property type="entry name" value="Flg_bbr_C"/>
    <property type="match status" value="1"/>
</dbReference>
<dbReference type="InterPro" id="IPR002371">
    <property type="entry name" value="FlgK"/>
</dbReference>
<keyword evidence="9" id="KW-0282">Flagellum</keyword>
<dbReference type="InterPro" id="IPR053927">
    <property type="entry name" value="FlgK_helical"/>
</dbReference>
<evidence type="ECO:0000313" key="12">
    <source>
        <dbReference type="Proteomes" id="UP000092871"/>
    </source>
</evidence>
<evidence type="ECO:0000259" key="8">
    <source>
        <dbReference type="Pfam" id="PF22638"/>
    </source>
</evidence>
<gene>
    <name evidence="9" type="primary">flgK</name>
    <name evidence="9" type="ORF">MGA5115_00437</name>
    <name evidence="10" type="ORF">MGA5116_01998</name>
</gene>
<keyword evidence="9" id="KW-0969">Cilium</keyword>
<dbReference type="EMBL" id="FLRB01000012">
    <property type="protein sequence ID" value="SBT21405.1"/>
    <property type="molecule type" value="Genomic_DNA"/>
</dbReference>
<comment type="subcellular location">
    <subcellularLocation>
        <location evidence="1">Bacterial flagellum</location>
    </subcellularLocation>
    <subcellularLocation>
        <location evidence="2">Secreted</location>
    </subcellularLocation>
</comment>
<evidence type="ECO:0000313" key="11">
    <source>
        <dbReference type="Proteomes" id="UP000092840"/>
    </source>
</evidence>
<evidence type="ECO:0000256" key="5">
    <source>
        <dbReference type="ARBA" id="ARBA00022525"/>
    </source>
</evidence>
<dbReference type="GO" id="GO:0009424">
    <property type="term" value="C:bacterial-type flagellum hook"/>
    <property type="evidence" value="ECO:0007669"/>
    <property type="project" value="InterPro"/>
</dbReference>
<dbReference type="Proteomes" id="UP000092871">
    <property type="component" value="Unassembled WGS sequence"/>
</dbReference>
<dbReference type="AlphaFoldDB" id="A0A1C3JMK6"/>
<keyword evidence="6" id="KW-0975">Bacterial flagellum</keyword>
<feature type="domain" description="Flagellar hook-associated protein FlgK helical" evidence="8">
    <location>
        <begin position="84"/>
        <end position="317"/>
    </location>
</feature>
<reference evidence="9 12" key="2">
    <citation type="submission" date="2016-06" db="EMBL/GenBank/DDBJ databases">
        <authorList>
            <person name="Kjaerup R.B."/>
            <person name="Dalgaard T.S."/>
            <person name="Juul-Madsen H.R."/>
        </authorList>
    </citation>
    <scope>NUCLEOTIDE SEQUENCE [LARGE SCALE GENOMIC DNA]</scope>
    <source>
        <strain evidence="9 12">CECT 5115</strain>
    </source>
</reference>
<accession>A0A1C3JMK6</accession>
<organism evidence="9 12">
    <name type="scientific">Marinomonas gallaica</name>
    <dbReference type="NCBI Taxonomy" id="1806667"/>
    <lineage>
        <taxon>Bacteria</taxon>
        <taxon>Pseudomonadati</taxon>
        <taxon>Pseudomonadota</taxon>
        <taxon>Gammaproteobacteria</taxon>
        <taxon>Oceanospirillales</taxon>
        <taxon>Oceanospirillaceae</taxon>
        <taxon>Marinomonas</taxon>
    </lineage>
</organism>
<dbReference type="EMBL" id="FLRA01000002">
    <property type="protein sequence ID" value="SBT16357.1"/>
    <property type="molecule type" value="Genomic_DNA"/>
</dbReference>
<dbReference type="Pfam" id="PF22638">
    <property type="entry name" value="FlgK_D1"/>
    <property type="match status" value="1"/>
</dbReference>
<dbReference type="GO" id="GO:0005576">
    <property type="term" value="C:extracellular region"/>
    <property type="evidence" value="ECO:0007669"/>
    <property type="project" value="UniProtKB-SubCell"/>
</dbReference>
<dbReference type="SUPFAM" id="SSF64518">
    <property type="entry name" value="Phase 1 flagellin"/>
    <property type="match status" value="1"/>
</dbReference>
<feature type="domain" description="Flagellar basal-body/hook protein C-terminal" evidence="7">
    <location>
        <begin position="618"/>
        <end position="655"/>
    </location>
</feature>
<dbReference type="RefSeq" id="WP_067031131.1">
    <property type="nucleotide sequence ID" value="NZ_FLRA01000002.1"/>
</dbReference>
<dbReference type="InterPro" id="IPR010930">
    <property type="entry name" value="Flg_bb/hook_C_dom"/>
</dbReference>
<reference evidence="10 11" key="1">
    <citation type="submission" date="2016-06" db="EMBL/GenBank/DDBJ databases">
        <authorList>
            <person name="Rodrigo-Torres L."/>
            <person name="Arahal D.R."/>
        </authorList>
    </citation>
    <scope>NUCLEOTIDE SEQUENCE [LARGE SCALE GENOMIC DNA]</scope>
    <source>
        <strain evidence="10 11">CECT 5116</strain>
    </source>
</reference>
<name>A0A1C3JMK6_9GAMM</name>
<dbReference type="GO" id="GO:0005198">
    <property type="term" value="F:structural molecule activity"/>
    <property type="evidence" value="ECO:0007669"/>
    <property type="project" value="InterPro"/>
</dbReference>
<evidence type="ECO:0000259" key="7">
    <source>
        <dbReference type="Pfam" id="PF06429"/>
    </source>
</evidence>
<evidence type="ECO:0000256" key="4">
    <source>
        <dbReference type="ARBA" id="ARBA00016244"/>
    </source>
</evidence>
<proteinExistence type="inferred from homology"/>
<keyword evidence="9" id="KW-0966">Cell projection</keyword>
<keyword evidence="5" id="KW-0964">Secreted</keyword>
<keyword evidence="11" id="KW-1185">Reference proteome</keyword>